<evidence type="ECO:0000313" key="1">
    <source>
        <dbReference type="EMBL" id="BBM86342.1"/>
    </source>
</evidence>
<dbReference type="Proteomes" id="UP000326354">
    <property type="component" value="Chromosome"/>
</dbReference>
<name>A0A5S9F585_UABAM</name>
<dbReference type="AlphaFoldDB" id="A0A5S9F585"/>
<reference evidence="1 2" key="1">
    <citation type="submission" date="2019-08" db="EMBL/GenBank/DDBJ databases">
        <title>Complete genome sequence of Candidatus Uab amorphum.</title>
        <authorList>
            <person name="Shiratori T."/>
            <person name="Suzuki S."/>
            <person name="Kakizawa Y."/>
            <person name="Ishida K."/>
        </authorList>
    </citation>
    <scope>NUCLEOTIDE SEQUENCE [LARGE SCALE GENOMIC DNA]</scope>
    <source>
        <strain evidence="1 2">SRT547</strain>
    </source>
</reference>
<gene>
    <name evidence="1" type="ORF">UABAM_04728</name>
</gene>
<dbReference type="OrthoDB" id="9814067at2"/>
<protein>
    <submittedName>
        <fullName evidence="1">Uncharacterized protein</fullName>
    </submittedName>
</protein>
<dbReference type="RefSeq" id="WP_151970405.1">
    <property type="nucleotide sequence ID" value="NZ_AP019860.1"/>
</dbReference>
<dbReference type="EMBL" id="AP019860">
    <property type="protein sequence ID" value="BBM86342.1"/>
    <property type="molecule type" value="Genomic_DNA"/>
</dbReference>
<proteinExistence type="predicted"/>
<organism evidence="1 2">
    <name type="scientific">Uabimicrobium amorphum</name>
    <dbReference type="NCBI Taxonomy" id="2596890"/>
    <lineage>
        <taxon>Bacteria</taxon>
        <taxon>Pseudomonadati</taxon>
        <taxon>Planctomycetota</taxon>
        <taxon>Candidatus Uabimicrobiia</taxon>
        <taxon>Candidatus Uabimicrobiales</taxon>
        <taxon>Candidatus Uabimicrobiaceae</taxon>
        <taxon>Candidatus Uabimicrobium</taxon>
    </lineage>
</organism>
<accession>A0A5S9F585</accession>
<dbReference type="KEGG" id="uam:UABAM_04728"/>
<keyword evidence="2" id="KW-1185">Reference proteome</keyword>
<evidence type="ECO:0000313" key="2">
    <source>
        <dbReference type="Proteomes" id="UP000326354"/>
    </source>
</evidence>
<sequence length="115" mass="13560">MTRNGVTKHPKEWKWSSYNQHTNGKGPVVIDFHDIYLSLGDTVKEKRKRYAAMMEERMLEKGLLSKQPHFPYGLILGTESFIKEIITKYTSHKFYKNRKSYFLDSQTACLRKPNT</sequence>